<evidence type="ECO:0000313" key="2">
    <source>
        <dbReference type="EMBL" id="VVD78448.1"/>
    </source>
</evidence>
<feature type="signal peptide" evidence="1">
    <location>
        <begin position="1"/>
        <end position="30"/>
    </location>
</feature>
<dbReference type="RefSeq" id="WP_224788599.1">
    <property type="nucleotide sequence ID" value="NZ_CABPRZ010000003.1"/>
</dbReference>
<gene>
    <name evidence="2" type="ORF">PTE30175_00933</name>
</gene>
<feature type="chain" id="PRO_5023055910" description="BON domain-containing protein" evidence="1">
    <location>
        <begin position="31"/>
        <end position="196"/>
    </location>
</feature>
<sequence length="196" mass="21299">MRMTTFPLSSPSRRMSMTYAALCVAGFGLAANGGSSAAEPDIQNYGHDPFLHISSAVPDCPVPLGPAMRRAEWIADAHHRAEKGNSCWLEGRCRLPNSYAYDTEIAASAQRRLDSLSGTMPWRTSTSLWLTFQRRIVVVQGCVAPGFPTAALIRSLGQTADVENVVNQTVVRPGRAPLPYPTVERPDPVVLRAPSH</sequence>
<reference evidence="2 3" key="1">
    <citation type="submission" date="2019-08" db="EMBL/GenBank/DDBJ databases">
        <authorList>
            <person name="Peeters C."/>
        </authorList>
    </citation>
    <scope>NUCLEOTIDE SEQUENCE [LARGE SCALE GENOMIC DNA]</scope>
    <source>
        <strain evidence="2 3">LMG 30175</strain>
    </source>
</reference>
<proteinExistence type="predicted"/>
<dbReference type="EMBL" id="CABPRZ010000003">
    <property type="protein sequence ID" value="VVD78448.1"/>
    <property type="molecule type" value="Genomic_DNA"/>
</dbReference>
<dbReference type="Proteomes" id="UP000414233">
    <property type="component" value="Unassembled WGS sequence"/>
</dbReference>
<evidence type="ECO:0000256" key="1">
    <source>
        <dbReference type="SAM" id="SignalP"/>
    </source>
</evidence>
<protein>
    <recommendedName>
        <fullName evidence="4">BON domain-containing protein</fullName>
    </recommendedName>
</protein>
<evidence type="ECO:0008006" key="4">
    <source>
        <dbReference type="Google" id="ProtNLM"/>
    </source>
</evidence>
<dbReference type="AlphaFoldDB" id="A0A5E4SVK3"/>
<keyword evidence="1" id="KW-0732">Signal</keyword>
<evidence type="ECO:0000313" key="3">
    <source>
        <dbReference type="Proteomes" id="UP000414233"/>
    </source>
</evidence>
<accession>A0A5E4SVK3</accession>
<name>A0A5E4SVK3_9BURK</name>
<keyword evidence="3" id="KW-1185">Reference proteome</keyword>
<organism evidence="2 3">
    <name type="scientific">Pandoraea terrae</name>
    <dbReference type="NCBI Taxonomy" id="1537710"/>
    <lineage>
        <taxon>Bacteria</taxon>
        <taxon>Pseudomonadati</taxon>
        <taxon>Pseudomonadota</taxon>
        <taxon>Betaproteobacteria</taxon>
        <taxon>Burkholderiales</taxon>
        <taxon>Burkholderiaceae</taxon>
        <taxon>Pandoraea</taxon>
    </lineage>
</organism>